<keyword evidence="2" id="KW-1185">Reference proteome</keyword>
<dbReference type="EMBL" id="JARAOO010000002">
    <property type="protein sequence ID" value="KAJ7979357.1"/>
    <property type="molecule type" value="Genomic_DNA"/>
</dbReference>
<gene>
    <name evidence="1" type="ORF">O6P43_002764</name>
</gene>
<reference evidence="1" key="1">
    <citation type="journal article" date="2023" name="Science">
        <title>Elucidation of the pathway for biosynthesis of saponin adjuvants from the soapbark tree.</title>
        <authorList>
            <person name="Reed J."/>
            <person name="Orme A."/>
            <person name="El-Demerdash A."/>
            <person name="Owen C."/>
            <person name="Martin L.B.B."/>
            <person name="Misra R.C."/>
            <person name="Kikuchi S."/>
            <person name="Rejzek M."/>
            <person name="Martin A.C."/>
            <person name="Harkess A."/>
            <person name="Leebens-Mack J."/>
            <person name="Louveau T."/>
            <person name="Stephenson M.J."/>
            <person name="Osbourn A."/>
        </authorList>
    </citation>
    <scope>NUCLEOTIDE SEQUENCE</scope>
    <source>
        <strain evidence="1">S10</strain>
    </source>
</reference>
<dbReference type="AlphaFoldDB" id="A0AAD7VKQ1"/>
<evidence type="ECO:0000313" key="2">
    <source>
        <dbReference type="Proteomes" id="UP001163823"/>
    </source>
</evidence>
<sequence>MFASAREKDSALVYSRTKERVENSKAAVEVPSVPSTKRYTTHQPISTLVYFYNFILVPEFMGLPLSSSTYITVSLGKDSTRPATVENSPCNDYNITFEFQSLFLC</sequence>
<dbReference type="Proteomes" id="UP001163823">
    <property type="component" value="Chromosome 2"/>
</dbReference>
<comment type="caution">
    <text evidence="1">The sequence shown here is derived from an EMBL/GenBank/DDBJ whole genome shotgun (WGS) entry which is preliminary data.</text>
</comment>
<evidence type="ECO:0000313" key="1">
    <source>
        <dbReference type="EMBL" id="KAJ7979357.1"/>
    </source>
</evidence>
<accession>A0AAD7VKQ1</accession>
<protein>
    <submittedName>
        <fullName evidence="1">Uncharacterized protein</fullName>
    </submittedName>
</protein>
<name>A0AAD7VKQ1_QUISA</name>
<organism evidence="1 2">
    <name type="scientific">Quillaja saponaria</name>
    <name type="common">Soap bark tree</name>
    <dbReference type="NCBI Taxonomy" id="32244"/>
    <lineage>
        <taxon>Eukaryota</taxon>
        <taxon>Viridiplantae</taxon>
        <taxon>Streptophyta</taxon>
        <taxon>Embryophyta</taxon>
        <taxon>Tracheophyta</taxon>
        <taxon>Spermatophyta</taxon>
        <taxon>Magnoliopsida</taxon>
        <taxon>eudicotyledons</taxon>
        <taxon>Gunneridae</taxon>
        <taxon>Pentapetalae</taxon>
        <taxon>rosids</taxon>
        <taxon>fabids</taxon>
        <taxon>Fabales</taxon>
        <taxon>Quillajaceae</taxon>
        <taxon>Quillaja</taxon>
    </lineage>
</organism>
<dbReference type="KEGG" id="qsa:O6P43_002764"/>
<proteinExistence type="predicted"/>